<keyword evidence="3" id="KW-1185">Reference proteome</keyword>
<evidence type="ECO:0000313" key="2">
    <source>
        <dbReference type="EMBL" id="CAL6112860.1"/>
    </source>
</evidence>
<dbReference type="EMBL" id="CAXDID020000749">
    <property type="protein sequence ID" value="CAL6112860.1"/>
    <property type="molecule type" value="Genomic_DNA"/>
</dbReference>
<evidence type="ECO:0000313" key="1">
    <source>
        <dbReference type="EMBL" id="CAI9912920.1"/>
    </source>
</evidence>
<dbReference type="AlphaFoldDB" id="A0AA86N4X9"/>
<evidence type="ECO:0000313" key="3">
    <source>
        <dbReference type="Proteomes" id="UP001642409"/>
    </source>
</evidence>
<dbReference type="Proteomes" id="UP001642409">
    <property type="component" value="Unassembled WGS sequence"/>
</dbReference>
<reference evidence="1" key="1">
    <citation type="submission" date="2023-06" db="EMBL/GenBank/DDBJ databases">
        <authorList>
            <person name="Kurt Z."/>
        </authorList>
    </citation>
    <scope>NUCLEOTIDE SEQUENCE</scope>
</reference>
<organism evidence="1">
    <name type="scientific">Hexamita inflata</name>
    <dbReference type="NCBI Taxonomy" id="28002"/>
    <lineage>
        <taxon>Eukaryota</taxon>
        <taxon>Metamonada</taxon>
        <taxon>Diplomonadida</taxon>
        <taxon>Hexamitidae</taxon>
        <taxon>Hexamitinae</taxon>
        <taxon>Hexamita</taxon>
    </lineage>
</organism>
<accession>A0AA86N4X9</accession>
<name>A0AA86N4X9_9EUKA</name>
<reference evidence="2 3" key="2">
    <citation type="submission" date="2024-07" db="EMBL/GenBank/DDBJ databases">
        <authorList>
            <person name="Akdeniz Z."/>
        </authorList>
    </citation>
    <scope>NUCLEOTIDE SEQUENCE [LARGE SCALE GENOMIC DNA]</scope>
</reference>
<dbReference type="EMBL" id="CATOUU010000009">
    <property type="protein sequence ID" value="CAI9912920.1"/>
    <property type="molecule type" value="Genomic_DNA"/>
</dbReference>
<protein>
    <submittedName>
        <fullName evidence="2">Hypothetical_protein</fullName>
    </submittedName>
</protein>
<comment type="caution">
    <text evidence="1">The sequence shown here is derived from an EMBL/GenBank/DDBJ whole genome shotgun (WGS) entry which is preliminary data.</text>
</comment>
<proteinExistence type="predicted"/>
<gene>
    <name evidence="1" type="ORF">HINF_LOCUS565</name>
    <name evidence="2" type="ORF">HINF_LOCUS77236</name>
</gene>
<sequence>MSEIGQVIKFIIIVKLIIEYYISHSLNFRLYWFSIVFQTFDGVKGMLLHLVNARFSVPLLGFALQLLLVLFLLGRQVLFSLFIIVILTLKTIYQFTDDTVK</sequence>